<protein>
    <submittedName>
        <fullName evidence="1">Uncharacterized protein</fullName>
    </submittedName>
</protein>
<accession>A0ACC1KWZ4</accession>
<name>A0ACC1KWZ4_9FUNG</name>
<evidence type="ECO:0000313" key="1">
    <source>
        <dbReference type="EMBL" id="KAJ2796573.1"/>
    </source>
</evidence>
<keyword evidence="2" id="KW-1185">Reference proteome</keyword>
<comment type="caution">
    <text evidence="1">The sequence shown here is derived from an EMBL/GenBank/DDBJ whole genome shotgun (WGS) entry which is preliminary data.</text>
</comment>
<evidence type="ECO:0000313" key="2">
    <source>
        <dbReference type="Proteomes" id="UP001140087"/>
    </source>
</evidence>
<dbReference type="EMBL" id="JANBUN010001834">
    <property type="protein sequence ID" value="KAJ2796573.1"/>
    <property type="molecule type" value="Genomic_DNA"/>
</dbReference>
<proteinExistence type="predicted"/>
<gene>
    <name evidence="1" type="ORF">H4R21_004657</name>
</gene>
<reference evidence="1" key="1">
    <citation type="submission" date="2022-07" db="EMBL/GenBank/DDBJ databases">
        <title>Phylogenomic reconstructions and comparative analyses of Kickxellomycotina fungi.</title>
        <authorList>
            <person name="Reynolds N.K."/>
            <person name="Stajich J.E."/>
            <person name="Barry K."/>
            <person name="Grigoriev I.V."/>
            <person name="Crous P."/>
            <person name="Smith M.E."/>
        </authorList>
    </citation>
    <scope>NUCLEOTIDE SEQUENCE</scope>
    <source>
        <strain evidence="1">BCRC 34780</strain>
    </source>
</reference>
<sequence>MFAARPSLPRRSSDDDALGYTRQDHQPAHHAFTPTRRRAAHSGQEDTGKPAPKLGAKDAQATRMVIGLLHEELGALSRRYHRMVDEYHRLDPSQADDQRRRRQMARELKDLVDLLDVKGEQIAVLAGLHPSLQEDARRPRAADGPGASSPTRKPGSIERAFQSAKALQQALGDLY</sequence>
<organism evidence="1 2">
    <name type="scientific">Coemansia helicoidea</name>
    <dbReference type="NCBI Taxonomy" id="1286919"/>
    <lineage>
        <taxon>Eukaryota</taxon>
        <taxon>Fungi</taxon>
        <taxon>Fungi incertae sedis</taxon>
        <taxon>Zoopagomycota</taxon>
        <taxon>Kickxellomycotina</taxon>
        <taxon>Kickxellomycetes</taxon>
        <taxon>Kickxellales</taxon>
        <taxon>Kickxellaceae</taxon>
        <taxon>Coemansia</taxon>
    </lineage>
</organism>
<dbReference type="Proteomes" id="UP001140087">
    <property type="component" value="Unassembled WGS sequence"/>
</dbReference>